<keyword evidence="3" id="KW-0865">Zymogen</keyword>
<dbReference type="PANTHER" id="PTHR34218">
    <property type="entry name" value="PEPTIDASE S45 PENICILLIN AMIDASE"/>
    <property type="match status" value="1"/>
</dbReference>
<dbReference type="SUPFAM" id="SSF56235">
    <property type="entry name" value="N-terminal nucleophile aminohydrolases (Ntn hydrolases)"/>
    <property type="match status" value="1"/>
</dbReference>
<evidence type="ECO:0000256" key="1">
    <source>
        <dbReference type="ARBA" id="ARBA00006586"/>
    </source>
</evidence>
<dbReference type="EMBL" id="JBHSJJ010000005">
    <property type="protein sequence ID" value="MFC4872055.1"/>
    <property type="molecule type" value="Genomic_DNA"/>
</dbReference>
<comment type="caution">
    <text evidence="4">The sequence shown here is derived from an EMBL/GenBank/DDBJ whole genome shotgun (WGS) entry which is preliminary data.</text>
</comment>
<evidence type="ECO:0000313" key="5">
    <source>
        <dbReference type="Proteomes" id="UP001595818"/>
    </source>
</evidence>
<proteinExistence type="inferred from homology"/>
<dbReference type="InterPro" id="IPR023343">
    <property type="entry name" value="Penicillin_amidase_dom1"/>
</dbReference>
<dbReference type="CDD" id="cd03747">
    <property type="entry name" value="Ntn_PGA_like"/>
    <property type="match status" value="1"/>
</dbReference>
<dbReference type="Gene3D" id="2.30.120.10">
    <property type="match status" value="1"/>
</dbReference>
<gene>
    <name evidence="4" type="ORF">ACFPFU_10170</name>
</gene>
<keyword evidence="5" id="KW-1185">Reference proteome</keyword>
<dbReference type="InterPro" id="IPR002692">
    <property type="entry name" value="S45"/>
</dbReference>
<evidence type="ECO:0000256" key="2">
    <source>
        <dbReference type="ARBA" id="ARBA00022801"/>
    </source>
</evidence>
<dbReference type="Gene3D" id="3.60.20.10">
    <property type="entry name" value="Glutamine Phosphoribosylpyrophosphate, subunit 1, domain 1"/>
    <property type="match status" value="1"/>
</dbReference>
<dbReference type="PIRSF" id="PIRSF001227">
    <property type="entry name" value="Pen_acylase"/>
    <property type="match status" value="1"/>
</dbReference>
<keyword evidence="2" id="KW-0378">Hydrolase</keyword>
<dbReference type="Pfam" id="PF01804">
    <property type="entry name" value="Penicil_amidase"/>
    <property type="match status" value="1"/>
</dbReference>
<dbReference type="Gene3D" id="1.10.1400.10">
    <property type="match status" value="1"/>
</dbReference>
<dbReference type="Gene3D" id="1.10.439.10">
    <property type="entry name" value="Penicillin Amidohydrolase, domain 1"/>
    <property type="match status" value="1"/>
</dbReference>
<accession>A0ABV9T036</accession>
<protein>
    <submittedName>
        <fullName evidence="4">Penicillin acylase family protein</fullName>
    </submittedName>
</protein>
<reference evidence="5" key="1">
    <citation type="journal article" date="2019" name="Int. J. Syst. Evol. Microbiol.">
        <title>The Global Catalogue of Microorganisms (GCM) 10K type strain sequencing project: providing services to taxonomists for standard genome sequencing and annotation.</title>
        <authorList>
            <consortium name="The Broad Institute Genomics Platform"/>
            <consortium name="The Broad Institute Genome Sequencing Center for Infectious Disease"/>
            <person name="Wu L."/>
            <person name="Ma J."/>
        </authorList>
    </citation>
    <scope>NUCLEOTIDE SEQUENCE [LARGE SCALE GENOMIC DNA]</scope>
    <source>
        <strain evidence="5">CGMCC 4.7466</strain>
    </source>
</reference>
<dbReference type="Proteomes" id="UP001595818">
    <property type="component" value="Unassembled WGS sequence"/>
</dbReference>
<dbReference type="InterPro" id="IPR043147">
    <property type="entry name" value="Penicillin_amidase_A-knob"/>
</dbReference>
<dbReference type="RefSeq" id="WP_377064113.1">
    <property type="nucleotide sequence ID" value="NZ_JBHSJJ010000005.1"/>
</dbReference>
<sequence>MNIVLSNRLPSQYEDLYLKIFLLVLMSLVCFPLSAQQLSAQLLDRVEVVRDQNGINHIFAQNEEDLFFAQGYLAARDRIFQFEIWRRQATGTLAEILGEKELARDIGARLFRFRGDKTTELNHYHPRGEAIVDRFVEGINAYVKECRENPEQLPIEFEMLGILPGYWTWETVVSRHQGLLGNVRDELNHSRVVSLIGPEKAKMINYFHPFEPDLELDPSIPKELLFKDILAPYNAFRNTVAFSPEDVQGVYRNQESAYQEQRVHHEQEQDEIALWDRFSLGSNNWVLSGRLTASGYPYMANDPHRVQAIPSLRYWVRLHAPGWNVVGGGEPVIPGVSIGHNEFGAWGLTIFSTDGEDIRIYDLHPDDSQLYRYKGEWRKMKMIQDTIPVKGREPEMVQHYYTIHGPVTFIDEELGKAVAVECAWLEPGSAPYLASLRMGQADSWESFREACVYNHIPAENMVWADKEGNIGWQATGIAPIRKGFSGLVATVGDGSKEWEGYLPMLERPHAFNPPSGFINTSNENLTDTLYPYPEALGYEWSDPFRGDRVREVLESGQNFTLEDMGKLQNDYLALPARRLVPFLLGLRLEGEKAVKAQKRLEKWDYVLDKNSVAAGIYVMWERKLRENIRGLVVPEEVRRWIGSISLFKALEWIEAGTVFEDDSHRDHFLAEAFDEALKTLEGKLGPDMEHWQYGQERYKHAHIRHPLSAAVSSKWRDKLDAGPVPRGGYSYTPAANAYGDNNTTGASFRILVDTGDWEETLGINTPGHSGDPESPFYRHFFDTWAEDGFFRVHFDRKKVEKSAVEQWVME</sequence>
<dbReference type="PANTHER" id="PTHR34218:SF4">
    <property type="entry name" value="ACYL-HOMOSERINE LACTONE ACYLASE QUIP"/>
    <property type="match status" value="1"/>
</dbReference>
<name>A0ABV9T036_9BACT</name>
<dbReference type="InterPro" id="IPR029055">
    <property type="entry name" value="Ntn_hydrolases_N"/>
</dbReference>
<dbReference type="InterPro" id="IPR014395">
    <property type="entry name" value="Pen/GL7ACA/AHL_acylase"/>
</dbReference>
<comment type="similarity">
    <text evidence="1">Belongs to the peptidase S45 family.</text>
</comment>
<evidence type="ECO:0000256" key="3">
    <source>
        <dbReference type="ARBA" id="ARBA00023145"/>
    </source>
</evidence>
<dbReference type="InterPro" id="IPR043146">
    <property type="entry name" value="Penicillin_amidase_N_B-knob"/>
</dbReference>
<evidence type="ECO:0000313" key="4">
    <source>
        <dbReference type="EMBL" id="MFC4872055.1"/>
    </source>
</evidence>
<organism evidence="4 5">
    <name type="scientific">Negadavirga shengliensis</name>
    <dbReference type="NCBI Taxonomy" id="1389218"/>
    <lineage>
        <taxon>Bacteria</taxon>
        <taxon>Pseudomonadati</taxon>
        <taxon>Bacteroidota</taxon>
        <taxon>Cytophagia</taxon>
        <taxon>Cytophagales</taxon>
        <taxon>Cyclobacteriaceae</taxon>
        <taxon>Negadavirga</taxon>
    </lineage>
</organism>